<gene>
    <name evidence="2" type="ORF">FF125_14635</name>
</gene>
<accession>A0A5B7TRN7</accession>
<evidence type="ECO:0000313" key="2">
    <source>
        <dbReference type="EMBL" id="QCX39619.1"/>
    </source>
</evidence>
<dbReference type="OrthoDB" id="4547866at2"/>
<sequence>MKNVLVIYYTQSGQLLEIAQNVAQELENSTNVSVSYHQIKPVEEYGFPWKADKFYDVFPESFLQIPCTLEEPNPEIFTKKYDLVILAYQVWYLTPSVPINSFLKSESAKKIVKDTPVVTLIACRNMWIKAQEKMKHLLIENQANLVGNIALVDRNLNHVSVITIEKWMMNGKKEKYLGVFPKPGVSQKDIDESVKFGKPILESLNKNDFTSLQDNLVSIGAVVVKPFLISMDKRANVIFDKWSNFIIKKGKPGEPKRLKWVRVFDKYLKFAIWFFGPVLFIVFLLTYLPFIGKIKKDKKYYASVKLKGISNT</sequence>
<dbReference type="InterPro" id="IPR029039">
    <property type="entry name" value="Flavoprotein-like_sf"/>
</dbReference>
<dbReference type="SUPFAM" id="SSF52218">
    <property type="entry name" value="Flavoproteins"/>
    <property type="match status" value="1"/>
</dbReference>
<feature type="transmembrane region" description="Helical" evidence="1">
    <location>
        <begin position="270"/>
        <end position="290"/>
    </location>
</feature>
<organism evidence="2 3">
    <name type="scientific">Aureibaculum algae</name>
    <dbReference type="NCBI Taxonomy" id="2584122"/>
    <lineage>
        <taxon>Bacteria</taxon>
        <taxon>Pseudomonadati</taxon>
        <taxon>Bacteroidota</taxon>
        <taxon>Flavobacteriia</taxon>
        <taxon>Flavobacteriales</taxon>
        <taxon>Flavobacteriaceae</taxon>
        <taxon>Aureibaculum</taxon>
    </lineage>
</organism>
<dbReference type="EMBL" id="CP040749">
    <property type="protein sequence ID" value="QCX39619.1"/>
    <property type="molecule type" value="Genomic_DNA"/>
</dbReference>
<proteinExistence type="predicted"/>
<keyword evidence="1" id="KW-0472">Membrane</keyword>
<dbReference type="Proteomes" id="UP000306229">
    <property type="component" value="Chromosome"/>
</dbReference>
<keyword evidence="1" id="KW-1133">Transmembrane helix</keyword>
<evidence type="ECO:0000256" key="1">
    <source>
        <dbReference type="SAM" id="Phobius"/>
    </source>
</evidence>
<keyword evidence="1" id="KW-0812">Transmembrane</keyword>
<dbReference type="AlphaFoldDB" id="A0A5B7TRN7"/>
<protein>
    <submittedName>
        <fullName evidence="2">Dialkylresorcinol condensing enzyme DarA</fullName>
    </submittedName>
</protein>
<name>A0A5B7TRN7_9FLAO</name>
<reference evidence="2 3" key="1">
    <citation type="submission" date="2019-05" db="EMBL/GenBank/DDBJ databases">
        <title>Algicella ahnfeltiae gen. nov., sp. nov., a novel marine bacterium of the family Flavobacteriaceae isolated from a red alga.</title>
        <authorList>
            <person name="Nedashkovskaya O.I."/>
            <person name="Kukhlevskiy A.D."/>
            <person name="Kim S.-G."/>
            <person name="Zhukova N.V."/>
            <person name="Mikhailov V.V."/>
        </authorList>
    </citation>
    <scope>NUCLEOTIDE SEQUENCE [LARGE SCALE GENOMIC DNA]</scope>
    <source>
        <strain evidence="2 3">10Alg115</strain>
    </source>
</reference>
<dbReference type="RefSeq" id="WP_138950466.1">
    <property type="nucleotide sequence ID" value="NZ_CP040749.1"/>
</dbReference>
<evidence type="ECO:0000313" key="3">
    <source>
        <dbReference type="Proteomes" id="UP000306229"/>
    </source>
</evidence>
<dbReference type="Gene3D" id="3.40.50.360">
    <property type="match status" value="1"/>
</dbReference>
<dbReference type="KEGG" id="fbe:FF125_14635"/>
<keyword evidence="3" id="KW-1185">Reference proteome</keyword>